<evidence type="ECO:0000313" key="2">
    <source>
        <dbReference type="EMBL" id="OUJ73310.1"/>
    </source>
</evidence>
<dbReference type="PANTHER" id="PTHR36440">
    <property type="entry name" value="PUTATIVE (AFU_ORTHOLOGUE AFUA_8G07350)-RELATED"/>
    <property type="match status" value="1"/>
</dbReference>
<dbReference type="InterPro" id="IPR011051">
    <property type="entry name" value="RmlC_Cupin_sf"/>
</dbReference>
<dbReference type="SUPFAM" id="SSF51182">
    <property type="entry name" value="RmlC-like cupins"/>
    <property type="match status" value="1"/>
</dbReference>
<dbReference type="InterPro" id="IPR014710">
    <property type="entry name" value="RmlC-like_jellyroll"/>
</dbReference>
<proteinExistence type="predicted"/>
<gene>
    <name evidence="2" type="ORF">BXP70_15505</name>
</gene>
<dbReference type="PANTHER" id="PTHR36440:SF1">
    <property type="entry name" value="PUTATIVE (AFU_ORTHOLOGUE AFUA_8G07350)-RELATED"/>
    <property type="match status" value="1"/>
</dbReference>
<organism evidence="2 3">
    <name type="scientific">Hymenobacter crusticola</name>
    <dbReference type="NCBI Taxonomy" id="1770526"/>
    <lineage>
        <taxon>Bacteria</taxon>
        <taxon>Pseudomonadati</taxon>
        <taxon>Bacteroidota</taxon>
        <taxon>Cytophagia</taxon>
        <taxon>Cytophagales</taxon>
        <taxon>Hymenobacteraceae</taxon>
        <taxon>Hymenobacter</taxon>
    </lineage>
</organism>
<accession>A0A243WCE3</accession>
<keyword evidence="3" id="KW-1185">Reference proteome</keyword>
<protein>
    <recommendedName>
        <fullName evidence="1">Cupin type-2 domain-containing protein</fullName>
    </recommendedName>
</protein>
<dbReference type="Gene3D" id="2.60.120.10">
    <property type="entry name" value="Jelly Rolls"/>
    <property type="match status" value="1"/>
</dbReference>
<dbReference type="EMBL" id="MTSE01000007">
    <property type="protein sequence ID" value="OUJ73310.1"/>
    <property type="molecule type" value="Genomic_DNA"/>
</dbReference>
<dbReference type="Pfam" id="PF07883">
    <property type="entry name" value="Cupin_2"/>
    <property type="match status" value="1"/>
</dbReference>
<evidence type="ECO:0000259" key="1">
    <source>
        <dbReference type="Pfam" id="PF07883"/>
    </source>
</evidence>
<evidence type="ECO:0000313" key="3">
    <source>
        <dbReference type="Proteomes" id="UP000194873"/>
    </source>
</evidence>
<feature type="domain" description="Cupin type-2" evidence="1">
    <location>
        <begin position="64"/>
        <end position="123"/>
    </location>
</feature>
<dbReference type="InterPro" id="IPR053146">
    <property type="entry name" value="QDO-like"/>
</dbReference>
<dbReference type="Proteomes" id="UP000194873">
    <property type="component" value="Unassembled WGS sequence"/>
</dbReference>
<reference evidence="2 3" key="1">
    <citation type="submission" date="2017-01" db="EMBL/GenBank/DDBJ databases">
        <title>A new Hymenobacter.</title>
        <authorList>
            <person name="Liang Y."/>
            <person name="Feng F."/>
        </authorList>
    </citation>
    <scope>NUCLEOTIDE SEQUENCE [LARGE SCALE GENOMIC DNA]</scope>
    <source>
        <strain evidence="2">MIMBbqt21</strain>
    </source>
</reference>
<dbReference type="AlphaFoldDB" id="A0A243WCE3"/>
<dbReference type="InterPro" id="IPR013096">
    <property type="entry name" value="Cupin_2"/>
</dbReference>
<name>A0A243WCE3_9BACT</name>
<sequence length="169" mass="18911">MTLLDSSALSAGQPTPSKPFVVRGAEGRFAAHYRIMGFDLYLKLSGQDTQEQFSVFTGVYRQHDGPPLHVHYQQDEEFYILEGEFLVQVGEEKYTLKAGDLIFLPRNIPHGFLVLSETAKMLFLTQPSATTEAFFQQLSQLSSTASLEQVQQLHLAHHMKIVGPRVSVG</sequence>
<comment type="caution">
    <text evidence="2">The sequence shown here is derived from an EMBL/GenBank/DDBJ whole genome shotgun (WGS) entry which is preliminary data.</text>
</comment>